<dbReference type="EMBL" id="CP001769">
    <property type="protein sequence ID" value="ADB39814.1"/>
    <property type="molecule type" value="Genomic_DNA"/>
</dbReference>
<sequence length="114" mass="13132">MSEINKELIAATLVPLVLTILADGESYGYEIIRNIRLRSAGQLDVAEGTLYPVLRKLEQRGLVQTQWRTADNERQRKYYALKTQGREVLQAERANWNMINQLLQSLWTTNPTLT</sequence>
<evidence type="ECO:0000313" key="3">
    <source>
        <dbReference type="Proteomes" id="UP000002028"/>
    </source>
</evidence>
<evidence type="ECO:0000259" key="1">
    <source>
        <dbReference type="Pfam" id="PF03551"/>
    </source>
</evidence>
<dbReference type="InterPro" id="IPR036390">
    <property type="entry name" value="WH_DNA-bd_sf"/>
</dbReference>
<dbReference type="Gene3D" id="1.10.10.10">
    <property type="entry name" value="Winged helix-like DNA-binding domain superfamily/Winged helix DNA-binding domain"/>
    <property type="match status" value="1"/>
</dbReference>
<dbReference type="PANTHER" id="PTHR33169">
    <property type="entry name" value="PADR-FAMILY TRANSCRIPTIONAL REGULATOR"/>
    <property type="match status" value="1"/>
</dbReference>
<keyword evidence="3" id="KW-1185">Reference proteome</keyword>
<dbReference type="STRING" id="504472.Slin_3822"/>
<feature type="domain" description="Transcription regulator PadR N-terminal" evidence="1">
    <location>
        <begin position="17"/>
        <end position="90"/>
    </location>
</feature>
<dbReference type="AlphaFoldDB" id="D2QHL5"/>
<dbReference type="PANTHER" id="PTHR33169:SF14">
    <property type="entry name" value="TRANSCRIPTIONAL REGULATOR RV3488"/>
    <property type="match status" value="1"/>
</dbReference>
<dbReference type="InterPro" id="IPR036388">
    <property type="entry name" value="WH-like_DNA-bd_sf"/>
</dbReference>
<organism evidence="2 3">
    <name type="scientific">Spirosoma linguale (strain ATCC 33905 / DSM 74 / LMG 10896 / Claus 1)</name>
    <dbReference type="NCBI Taxonomy" id="504472"/>
    <lineage>
        <taxon>Bacteria</taxon>
        <taxon>Pseudomonadati</taxon>
        <taxon>Bacteroidota</taxon>
        <taxon>Cytophagia</taxon>
        <taxon>Cytophagales</taxon>
        <taxon>Cytophagaceae</taxon>
        <taxon>Spirosoma</taxon>
    </lineage>
</organism>
<accession>D2QHL5</accession>
<dbReference type="RefSeq" id="WP_012928327.1">
    <property type="nucleotide sequence ID" value="NC_013730.1"/>
</dbReference>
<dbReference type="KEGG" id="sli:Slin_3822"/>
<gene>
    <name evidence="2" type="ordered locus">Slin_3822</name>
</gene>
<reference evidence="2 3" key="1">
    <citation type="journal article" date="2010" name="Stand. Genomic Sci.">
        <title>Complete genome sequence of Spirosoma linguale type strain (1).</title>
        <authorList>
            <person name="Lail K."/>
            <person name="Sikorski J."/>
            <person name="Saunders E."/>
            <person name="Lapidus A."/>
            <person name="Glavina Del Rio T."/>
            <person name="Copeland A."/>
            <person name="Tice H."/>
            <person name="Cheng J.-F."/>
            <person name="Lucas S."/>
            <person name="Nolan M."/>
            <person name="Bruce D."/>
            <person name="Goodwin L."/>
            <person name="Pitluck S."/>
            <person name="Ivanova N."/>
            <person name="Mavromatis K."/>
            <person name="Ovchinnikova G."/>
            <person name="Pati A."/>
            <person name="Chen A."/>
            <person name="Palaniappan K."/>
            <person name="Land M."/>
            <person name="Hauser L."/>
            <person name="Chang Y.-J."/>
            <person name="Jeffries C.D."/>
            <person name="Chain P."/>
            <person name="Brettin T."/>
            <person name="Detter J.C."/>
            <person name="Schuetze A."/>
            <person name="Rohde M."/>
            <person name="Tindall B.J."/>
            <person name="Goeker M."/>
            <person name="Bristow J."/>
            <person name="Eisen J.A."/>
            <person name="Markowitz V."/>
            <person name="Hugenholtz P."/>
            <person name="Kyrpides N.C."/>
            <person name="Klenk H.-P."/>
            <person name="Chen F."/>
        </authorList>
    </citation>
    <scope>NUCLEOTIDE SEQUENCE [LARGE SCALE GENOMIC DNA]</scope>
    <source>
        <strain evidence="3">ATCC 33905 / DSM 74 / LMG 10896 / Claus 1</strain>
    </source>
</reference>
<dbReference type="eggNOG" id="COG1695">
    <property type="taxonomic scope" value="Bacteria"/>
</dbReference>
<dbReference type="Proteomes" id="UP000002028">
    <property type="component" value="Chromosome"/>
</dbReference>
<dbReference type="HOGENOM" id="CLU_063440_3_3_10"/>
<name>D2QHL5_SPILD</name>
<protein>
    <submittedName>
        <fullName evidence="2">Transcriptional regulator, PadR-like family</fullName>
    </submittedName>
</protein>
<dbReference type="InterPro" id="IPR005149">
    <property type="entry name" value="Tscrpt_reg_PadR_N"/>
</dbReference>
<dbReference type="Pfam" id="PF03551">
    <property type="entry name" value="PadR"/>
    <property type="match status" value="1"/>
</dbReference>
<dbReference type="SUPFAM" id="SSF46785">
    <property type="entry name" value="Winged helix' DNA-binding domain"/>
    <property type="match status" value="1"/>
</dbReference>
<dbReference type="InterPro" id="IPR052509">
    <property type="entry name" value="Metal_resp_DNA-bind_regulator"/>
</dbReference>
<proteinExistence type="predicted"/>
<evidence type="ECO:0000313" key="2">
    <source>
        <dbReference type="EMBL" id="ADB39814.1"/>
    </source>
</evidence>